<evidence type="ECO:0000313" key="4">
    <source>
        <dbReference type="EMBL" id="KAF7805203.1"/>
    </source>
</evidence>
<feature type="domain" description="EF-hand" evidence="3">
    <location>
        <begin position="8"/>
        <end position="46"/>
    </location>
</feature>
<comment type="caution">
    <text evidence="4">The sequence shown here is derived from an EMBL/GenBank/DDBJ whole genome shotgun (WGS) entry which is preliminary data.</text>
</comment>
<dbReference type="OrthoDB" id="26525at2759"/>
<evidence type="ECO:0000313" key="5">
    <source>
        <dbReference type="Proteomes" id="UP000634136"/>
    </source>
</evidence>
<dbReference type="PANTHER" id="PTHR23048:SF0">
    <property type="entry name" value="CALMODULIN LIKE 3"/>
    <property type="match status" value="1"/>
</dbReference>
<evidence type="ECO:0000256" key="1">
    <source>
        <dbReference type="ARBA" id="ARBA00022737"/>
    </source>
</evidence>
<dbReference type="PANTHER" id="PTHR23048">
    <property type="entry name" value="MYOSIN LIGHT CHAIN 1, 3"/>
    <property type="match status" value="1"/>
</dbReference>
<keyword evidence="2" id="KW-0106">Calcium</keyword>
<dbReference type="CDD" id="cd00051">
    <property type="entry name" value="EFh"/>
    <property type="match status" value="2"/>
</dbReference>
<evidence type="ECO:0000259" key="3">
    <source>
        <dbReference type="PROSITE" id="PS50222"/>
    </source>
</evidence>
<dbReference type="PROSITE" id="PS00018">
    <property type="entry name" value="EF_HAND_1"/>
    <property type="match status" value="3"/>
</dbReference>
<dbReference type="InterPro" id="IPR018247">
    <property type="entry name" value="EF_Hand_1_Ca_BS"/>
</dbReference>
<protein>
    <submittedName>
        <fullName evidence="4">Calmodulin-like protein 11</fullName>
    </submittedName>
</protein>
<dbReference type="EMBL" id="JAAIUW010000013">
    <property type="protein sequence ID" value="KAF7805203.1"/>
    <property type="molecule type" value="Genomic_DNA"/>
</dbReference>
<dbReference type="SUPFAM" id="SSF47473">
    <property type="entry name" value="EF-hand"/>
    <property type="match status" value="1"/>
</dbReference>
<feature type="domain" description="EF-hand" evidence="3">
    <location>
        <begin position="86"/>
        <end position="121"/>
    </location>
</feature>
<proteinExistence type="predicted"/>
<gene>
    <name evidence="4" type="ORF">G2W53_044314</name>
</gene>
<organism evidence="4 5">
    <name type="scientific">Senna tora</name>
    <dbReference type="NCBI Taxonomy" id="362788"/>
    <lineage>
        <taxon>Eukaryota</taxon>
        <taxon>Viridiplantae</taxon>
        <taxon>Streptophyta</taxon>
        <taxon>Embryophyta</taxon>
        <taxon>Tracheophyta</taxon>
        <taxon>Spermatophyta</taxon>
        <taxon>Magnoliopsida</taxon>
        <taxon>eudicotyledons</taxon>
        <taxon>Gunneridae</taxon>
        <taxon>Pentapetalae</taxon>
        <taxon>rosids</taxon>
        <taxon>fabids</taxon>
        <taxon>Fabales</taxon>
        <taxon>Fabaceae</taxon>
        <taxon>Caesalpinioideae</taxon>
        <taxon>Cassia clade</taxon>
        <taxon>Senna</taxon>
    </lineage>
</organism>
<dbReference type="Pfam" id="PF13499">
    <property type="entry name" value="EF-hand_7"/>
    <property type="match status" value="2"/>
</dbReference>
<dbReference type="Proteomes" id="UP000634136">
    <property type="component" value="Unassembled WGS sequence"/>
</dbReference>
<keyword evidence="1" id="KW-0677">Repeat</keyword>
<keyword evidence="5" id="KW-1185">Reference proteome</keyword>
<accession>A0A834W0Z4</accession>
<dbReference type="GO" id="GO:0005509">
    <property type="term" value="F:calcium ion binding"/>
    <property type="evidence" value="ECO:0007669"/>
    <property type="project" value="InterPro"/>
</dbReference>
<dbReference type="AlphaFoldDB" id="A0A834W0Z4"/>
<dbReference type="GO" id="GO:0016460">
    <property type="term" value="C:myosin II complex"/>
    <property type="evidence" value="ECO:0007669"/>
    <property type="project" value="TreeGrafter"/>
</dbReference>
<dbReference type="SMART" id="SM00054">
    <property type="entry name" value="EFh"/>
    <property type="match status" value="4"/>
</dbReference>
<dbReference type="InterPro" id="IPR002048">
    <property type="entry name" value="EF_hand_dom"/>
</dbReference>
<dbReference type="FunFam" id="1.10.238.10:FF:000001">
    <property type="entry name" value="Calmodulin 1"/>
    <property type="match status" value="1"/>
</dbReference>
<dbReference type="PROSITE" id="PS50222">
    <property type="entry name" value="EF_HAND_2"/>
    <property type="match status" value="4"/>
</dbReference>
<dbReference type="Gene3D" id="1.10.238.10">
    <property type="entry name" value="EF-hand"/>
    <property type="match status" value="2"/>
</dbReference>
<dbReference type="InterPro" id="IPR050230">
    <property type="entry name" value="CALM/Myosin/TropC-like"/>
</dbReference>
<name>A0A834W0Z4_9FABA</name>
<feature type="domain" description="EF-hand" evidence="3">
    <location>
        <begin position="47"/>
        <end position="82"/>
    </location>
</feature>
<dbReference type="InterPro" id="IPR011992">
    <property type="entry name" value="EF-hand-dom_pair"/>
</dbReference>
<feature type="domain" description="EF-hand" evidence="3">
    <location>
        <begin position="122"/>
        <end position="154"/>
    </location>
</feature>
<reference evidence="4" key="1">
    <citation type="submission" date="2020-09" db="EMBL/GenBank/DDBJ databases">
        <title>Genome-Enabled Discovery of Anthraquinone Biosynthesis in Senna tora.</title>
        <authorList>
            <person name="Kang S.-H."/>
            <person name="Pandey R.P."/>
            <person name="Lee C.-M."/>
            <person name="Sim J.-S."/>
            <person name="Jeong J.-T."/>
            <person name="Choi B.-S."/>
            <person name="Jung M."/>
            <person name="Ginzburg D."/>
            <person name="Zhao K."/>
            <person name="Won S.Y."/>
            <person name="Oh T.-J."/>
            <person name="Yu Y."/>
            <person name="Kim N.-H."/>
            <person name="Lee O.R."/>
            <person name="Lee T.-H."/>
            <person name="Bashyal P."/>
            <person name="Kim T.-S."/>
            <person name="Lee W.-H."/>
            <person name="Kawkins C."/>
            <person name="Kim C.-K."/>
            <person name="Kim J.S."/>
            <person name="Ahn B.O."/>
            <person name="Rhee S.Y."/>
            <person name="Sohng J.K."/>
        </authorList>
    </citation>
    <scope>NUCLEOTIDE SEQUENCE</scope>
    <source>
        <tissue evidence="4">Leaf</tissue>
    </source>
</reference>
<sequence length="154" mass="17479">MKDALTEEQIAEFLEAFRLFDRDGDVELGCITIEELGSAMRSLDENPSEEELQFMIKEVDANGNGTIEFGEFLNLMATKLKEADAEAGHQFKEAFKVLDKDQDGYISPAELRFVMITLGEKVTDEELEQMIRDADLDGDGLLDYHEFLRMMLAI</sequence>
<evidence type="ECO:0000256" key="2">
    <source>
        <dbReference type="ARBA" id="ARBA00022837"/>
    </source>
</evidence>